<feature type="compositionally biased region" description="Polar residues" evidence="2">
    <location>
        <begin position="903"/>
        <end position="916"/>
    </location>
</feature>
<evidence type="ECO:0000256" key="1">
    <source>
        <dbReference type="SAM" id="Coils"/>
    </source>
</evidence>
<dbReference type="Proteomes" id="UP000182128">
    <property type="component" value="Unassembled WGS sequence"/>
</dbReference>
<accession>A0A5K1VD52</accession>
<dbReference type="KEGG" id="pkn:PKNH_0105700"/>
<feature type="compositionally biased region" description="Basic and acidic residues" evidence="2">
    <location>
        <begin position="14"/>
        <end position="27"/>
    </location>
</feature>
<feature type="region of interest" description="Disordered" evidence="2">
    <location>
        <begin position="148"/>
        <end position="168"/>
    </location>
</feature>
<organism evidence="3 4">
    <name type="scientific">Plasmodium knowlesi (strain H)</name>
    <dbReference type="NCBI Taxonomy" id="5851"/>
    <lineage>
        <taxon>Eukaryota</taxon>
        <taxon>Sar</taxon>
        <taxon>Alveolata</taxon>
        <taxon>Apicomplexa</taxon>
        <taxon>Aconoidasida</taxon>
        <taxon>Haemosporida</taxon>
        <taxon>Plasmodiidae</taxon>
        <taxon>Plasmodium</taxon>
        <taxon>Plasmodium (Plasmodium)</taxon>
    </lineage>
</organism>
<feature type="compositionally biased region" description="Low complexity" evidence="2">
    <location>
        <begin position="1733"/>
        <end position="1746"/>
    </location>
</feature>
<name>A0A5K1VD52_PLAKH</name>
<sequence>MAYHLFKRLQKASTSKESKPKNENRTEDIERWLKDIHEVVDKDIVQDNNNEKEDDIISLSDYLSVINKVVKYTENAKSGRDSKGEIISGKSGTNEKKEQSNKINNVDLEDEHMATLRIKNFCKLMGVISLFEKLKSVRCATSTVAKESENANANANGSGATDKQDGLHGEEARRHKAEVLEQNGVWTLLEEIILNSAEYLNKIICLDKDMFQKKCVKINCNKLKRYINYLNLFFEETNKCQLLFRILHLQLENSKFITYELVLLLQKLYIYDNVNFYLYVHHNIAFSNHVSSPYYYNLYGLRCFQILFHDRHSNMNGVNLQEQQKVAEKIYERYKRVIHNLRRRRFFYPHLISYPFNCSEEKLSYKKKNENYYINDKDEFCSIKSGKIFSSALFLDEEDAEIRRLLKKLHHEQRWDEFHGQYDSFTDYSASSNEQSISDHALQGQTGRMFKEKGGCPKSDGAASSPRLPSSCSSAFHEVTKQRKKNNSNENLPSHSSTDEDNQNEESSAYFSSDISNEFITVNEEIEEENKKKKKKKKKIPFCEENVCLIMHREGKIQNVRNTIDKLILSKNHFLSKLLAIVDSNEDAYLINEVILLLLLVSEYSAEVRNIITYERFIETVIRIIQDEHTYLFKPISDLYFLYDDGDVVVPRRKTKISPHPTTNRRNDKREEMNHTQVDAMDMIAFQTEKPPNEQNSMEIYLDNISINIDLKSSLLLLKCLIMSSEFGLKYIYELNIFDQFIKLVLNMYNVIIYIFKNDMKKYFSNSIFVLNIFLDILASSCKVEGVNSYTGLSCTKFLLILQKERFFESSFFFFFKFMCIYMEKYANDGRRPDQLGHRRNEDFSNYDAGSDALIAVDFSRDGNAPLPGGSNSASHSATAKDNISLSASIVFPNSESGGGHSGSTPVGASIGSNFPGSSQTGNGQGGGFHFGSSMHSQNKQIMQTFKNTHFVGILNMCCKFLLQDESLCVRVLLTSFDVGSGGEESSQLRDEQDKVNSFVNASLKQTNYFHLEQVLAYYMKHLKQIKYADLLLIMFLYDRKRVFCNTIYEFFYFLGGKHAQVGKYLMESLLSRGTVFNYCVMHTVRRVSKLLLKMKEAFQRGEKRGDLLISEDKEIPQKEKFFLKYMNLSNLLLKVCNLTSSNNPDEALAPIDEFLSIAKINFEQMMYYSALFTGHYNGVWKQHIQRKNEDFSESVLTFRINSILYRKNFKGQMDSVKFLIAILNNKWGCKKNRCLICVYIAIYLFKSNEEKEKRKIVKLLIQNDLFNIMYNCLNRFCKFTFDEKYFFFVSFEKCKNAHENIKSICNMKKQKYFFNYSREISIFCIHYVYSNFIHHSMLTYFFEQSKGSAYGKDPPRRNRSGYLIKRSHSSGDPECMMSESEGEKSSQGELDGEVFEFSNGNDDDYDMDASQRKKCEDYSLDEDNHSNASSEQQHTRQARKKNEVPLFYSKGGEMNGKNYVKSKAKKTKAGGVTRGRRSSTQAMAQMSEDVSHLREKLNEQEVTHLEEKIYLNKIIEKKNDIINNMMYAYSMMKEKCEQVESELVQVRIDLGLKEKECQVVAVNDMDDLKIQHMRVLRDYEKVGSEKRELETKFEKLTDLLIFLYENVPDCRQYMQNVEDVDVFKNPRIGENKGGDLLQPNSKMCKVGPDDHLNAEVKVTVDTVVHPNEQLNRSAYEIANDQVWGIHNGCAYANLYNPVQQNFTPQGYQNSPYEDNAYTIPQQEIHKGNSYSYSNQQINQGSSNNYPPQQMQQSANTYGYPPEPVYQVHSYSDPNPPAEGNSSQRIYNEVNPPVMQPPSGRQYEQQYGQVYEHAPLQMYNELYYQTNPHVYPHLYVESTGQNASASNAELNVPACDRGPNGEGSQGQPSEQNGSAEFAGQ</sequence>
<dbReference type="RefSeq" id="XP_002257549.1">
    <property type="nucleotide sequence ID" value="XM_002257513.1"/>
</dbReference>
<feature type="region of interest" description="Disordered" evidence="2">
    <location>
        <begin position="1733"/>
        <end position="1790"/>
    </location>
</feature>
<evidence type="ECO:0000313" key="4">
    <source>
        <dbReference type="Proteomes" id="UP000182128"/>
    </source>
</evidence>
<evidence type="ECO:0000256" key="2">
    <source>
        <dbReference type="SAM" id="MobiDB-lite"/>
    </source>
</evidence>
<feature type="compositionally biased region" description="Basic and acidic residues" evidence="2">
    <location>
        <begin position="1410"/>
        <end position="1426"/>
    </location>
</feature>
<feature type="compositionally biased region" description="Polar residues" evidence="2">
    <location>
        <begin position="1865"/>
        <end position="1874"/>
    </location>
</feature>
<dbReference type="OrthoDB" id="378493at2759"/>
<feature type="region of interest" description="Disordered" evidence="2">
    <location>
        <begin position="1842"/>
        <end position="1880"/>
    </location>
</feature>
<feature type="region of interest" description="Disordered" evidence="2">
    <location>
        <begin position="77"/>
        <end position="104"/>
    </location>
</feature>
<feature type="region of interest" description="Disordered" evidence="2">
    <location>
        <begin position="449"/>
        <end position="508"/>
    </location>
</feature>
<evidence type="ECO:0000313" key="3">
    <source>
        <dbReference type="EMBL" id="SBO25316.1"/>
    </source>
</evidence>
<feature type="region of interest" description="Disordered" evidence="2">
    <location>
        <begin position="1"/>
        <end position="27"/>
    </location>
</feature>
<feature type="compositionally biased region" description="Low complexity" evidence="2">
    <location>
        <begin position="150"/>
        <end position="160"/>
    </location>
</feature>
<feature type="region of interest" description="Disordered" evidence="2">
    <location>
        <begin position="896"/>
        <end position="934"/>
    </location>
</feature>
<proteinExistence type="predicted"/>
<feature type="compositionally biased region" description="Polar residues" evidence="2">
    <location>
        <begin position="1747"/>
        <end position="1757"/>
    </location>
</feature>
<dbReference type="VEuPathDB" id="PlasmoDB:PKNH_0105700"/>
<dbReference type="EMBL" id="CWHQ02000014">
    <property type="protein sequence ID" value="SBO25316.1"/>
    <property type="molecule type" value="Genomic_DNA"/>
</dbReference>
<gene>
    <name evidence="3" type="ORF">PKNA1_C2_0105700</name>
</gene>
<feature type="compositionally biased region" description="Low complexity" evidence="2">
    <location>
        <begin position="462"/>
        <end position="475"/>
    </location>
</feature>
<feature type="coiled-coil region" evidence="1">
    <location>
        <begin position="519"/>
        <end position="546"/>
    </location>
</feature>
<feature type="compositionally biased region" description="Basic residues" evidence="2">
    <location>
        <begin position="1"/>
        <end position="10"/>
    </location>
</feature>
<protein>
    <submittedName>
        <fullName evidence="3">Uncharacterized protein</fullName>
    </submittedName>
</protein>
<feature type="region of interest" description="Disordered" evidence="2">
    <location>
        <begin position="1351"/>
        <end position="1442"/>
    </location>
</feature>
<dbReference type="OMA" id="MCIYMEK"/>
<keyword evidence="1" id="KW-0175">Coiled coil</keyword>
<reference evidence="4" key="1">
    <citation type="submission" date="2016-05" db="EMBL/GenBank/DDBJ databases">
        <authorList>
            <person name="Sharaf H."/>
        </authorList>
    </citation>
    <scope>NUCLEOTIDE SEQUENCE [LARGE SCALE GENOMIC DNA]</scope>
    <source>
        <strain evidence="4">H</strain>
    </source>
</reference>